<comment type="caution">
    <text evidence="1">The sequence shown here is derived from an EMBL/GenBank/DDBJ whole genome shotgun (WGS) entry which is preliminary data.</text>
</comment>
<evidence type="ECO:0000313" key="1">
    <source>
        <dbReference type="EMBL" id="KAJ9099468.1"/>
    </source>
</evidence>
<sequence>MQSQQPEPGKIHKLPIQVYYNIPSSTHTFITTLDTAQPVFIHPAIANGQQSTRSRSASVSSRRGVGSSGRKRRKLDGHGRSYADMQGSDSPDEREEGDDSEDEDGEKWLVSGSTSLKAVMEAVCKAR</sequence>
<proteinExistence type="predicted"/>
<protein>
    <submittedName>
        <fullName evidence="1">Uncharacterized protein</fullName>
    </submittedName>
</protein>
<name>A0ACC2VK49_9TREE</name>
<evidence type="ECO:0000313" key="2">
    <source>
        <dbReference type="Proteomes" id="UP001230649"/>
    </source>
</evidence>
<dbReference type="Proteomes" id="UP001230649">
    <property type="component" value="Unassembled WGS sequence"/>
</dbReference>
<dbReference type="EMBL" id="JASBWS010000083">
    <property type="protein sequence ID" value="KAJ9099468.1"/>
    <property type="molecule type" value="Genomic_DNA"/>
</dbReference>
<reference evidence="1" key="1">
    <citation type="submission" date="2023-04" db="EMBL/GenBank/DDBJ databases">
        <title>Draft Genome sequencing of Naganishia species isolated from polar environments using Oxford Nanopore Technology.</title>
        <authorList>
            <person name="Leo P."/>
            <person name="Venkateswaran K."/>
        </authorList>
    </citation>
    <scope>NUCLEOTIDE SEQUENCE</scope>
    <source>
        <strain evidence="1">MNA-CCFEE 5262</strain>
    </source>
</reference>
<accession>A0ACC2VK49</accession>
<keyword evidence="2" id="KW-1185">Reference proteome</keyword>
<organism evidence="1 2">
    <name type="scientific">Naganishia adeliensis</name>
    <dbReference type="NCBI Taxonomy" id="92952"/>
    <lineage>
        <taxon>Eukaryota</taxon>
        <taxon>Fungi</taxon>
        <taxon>Dikarya</taxon>
        <taxon>Basidiomycota</taxon>
        <taxon>Agaricomycotina</taxon>
        <taxon>Tremellomycetes</taxon>
        <taxon>Filobasidiales</taxon>
        <taxon>Filobasidiaceae</taxon>
        <taxon>Naganishia</taxon>
    </lineage>
</organism>
<gene>
    <name evidence="1" type="ORF">QFC20_005679</name>
</gene>